<name>A0ABN6F275_9BACT</name>
<dbReference type="Proteomes" id="UP001320148">
    <property type="component" value="Chromosome"/>
</dbReference>
<organism evidence="1 2">
    <name type="scientific">Desulfoluna limicola</name>
    <dbReference type="NCBI Taxonomy" id="2810562"/>
    <lineage>
        <taxon>Bacteria</taxon>
        <taxon>Pseudomonadati</taxon>
        <taxon>Thermodesulfobacteriota</taxon>
        <taxon>Desulfobacteria</taxon>
        <taxon>Desulfobacterales</taxon>
        <taxon>Desulfolunaceae</taxon>
        <taxon>Desulfoluna</taxon>
    </lineage>
</organism>
<dbReference type="InterPro" id="IPR011042">
    <property type="entry name" value="6-blade_b-propeller_TolB-like"/>
</dbReference>
<evidence type="ECO:0000313" key="2">
    <source>
        <dbReference type="Proteomes" id="UP001320148"/>
    </source>
</evidence>
<sequence length="432" mass="47811">MSTTRGTSPTPWDSPTGSLSCLIPCPPDTPLNRLPFWRAVTSRDGTRIAIPIQTTPEECRLHTWTLGDEAPTLSAPFLSITDLLPFCDRDFSFLCQTHEGWTAVARNTEWESRVEFAWNLRVNAQGITACETQDQRRYTPVVGESPWSDSYDNTFGLTLSTTGDRSAAVVQTSPIAEGDLTTFLSGCFTVATDQGPWSGHYVGAFTPTLSADGTIAAVDARISQYDYTIVVNDRCWSSAWPSVWAPEIHPDGASVCAPVKEPKGWTLACDGELAWPDHYIQLWEPVFSPNGRRIAAVVSPEFGKWTLALDGVPWKTRVDGHLSKPVFSPCGSRVGCTGSHQGRALILIDDCPMATNYDKAWNPTFSQYGNHAAARVKKGPWFRVLLNGMEINRRFIWMLDPAFTPDGKHLMICGIEKNGPHYSYTREFIALN</sequence>
<dbReference type="Gene3D" id="2.120.10.30">
    <property type="entry name" value="TolB, C-terminal domain"/>
    <property type="match status" value="1"/>
</dbReference>
<reference evidence="1 2" key="1">
    <citation type="submission" date="2021-02" db="EMBL/GenBank/DDBJ databases">
        <title>Complete genome of Desulfoluna sp. strain ASN36.</title>
        <authorList>
            <person name="Takahashi A."/>
            <person name="Kojima H."/>
            <person name="Fukui M."/>
        </authorList>
    </citation>
    <scope>NUCLEOTIDE SEQUENCE [LARGE SCALE GENOMIC DNA]</scope>
    <source>
        <strain evidence="1 2">ASN36</strain>
    </source>
</reference>
<dbReference type="SUPFAM" id="SSF82171">
    <property type="entry name" value="DPP6 N-terminal domain-like"/>
    <property type="match status" value="1"/>
</dbReference>
<accession>A0ABN6F275</accession>
<gene>
    <name evidence="1" type="ORF">DSLASN_17360</name>
</gene>
<dbReference type="EMBL" id="AP024488">
    <property type="protein sequence ID" value="BCS96104.1"/>
    <property type="molecule type" value="Genomic_DNA"/>
</dbReference>
<keyword evidence="2" id="KW-1185">Reference proteome</keyword>
<protein>
    <recommendedName>
        <fullName evidence="3">WD40 repeat domain-containing protein</fullName>
    </recommendedName>
</protein>
<evidence type="ECO:0000313" key="1">
    <source>
        <dbReference type="EMBL" id="BCS96104.1"/>
    </source>
</evidence>
<evidence type="ECO:0008006" key="3">
    <source>
        <dbReference type="Google" id="ProtNLM"/>
    </source>
</evidence>
<proteinExistence type="predicted"/>